<organism evidence="1 2">
    <name type="scientific">Sphagnum jensenii</name>
    <dbReference type="NCBI Taxonomy" id="128206"/>
    <lineage>
        <taxon>Eukaryota</taxon>
        <taxon>Viridiplantae</taxon>
        <taxon>Streptophyta</taxon>
        <taxon>Embryophyta</taxon>
        <taxon>Bryophyta</taxon>
        <taxon>Sphagnophytina</taxon>
        <taxon>Sphagnopsida</taxon>
        <taxon>Sphagnales</taxon>
        <taxon>Sphagnaceae</taxon>
        <taxon>Sphagnum</taxon>
    </lineage>
</organism>
<reference evidence="1 2" key="1">
    <citation type="submission" date="2024-03" db="EMBL/GenBank/DDBJ databases">
        <authorList>
            <consortium name="ELIXIR-Norway"/>
            <consortium name="Elixir Norway"/>
        </authorList>
    </citation>
    <scope>NUCLEOTIDE SEQUENCE [LARGE SCALE GENOMIC DNA]</scope>
</reference>
<sequence length="562" mass="61670">MELLRADAFERLVPGRRLVFTYPVVVACEKAGSNSRRRVSVVVMDSAVDQRNSRVECAAMVVPCHKERDWIYASEGGQWQLLASAAASRLIMIFRNGVLLGEGGENCANDDDDDEGLKKQLGPLVVALAPRICFQAGPPVIPFVSYADNILQRIVVERAYSTLTGAIVVEDLCDEEDRNRQSVRVVWRRRLRFKRMPNLIQTEVSLNFQSGTQTSASESQINVKDLSSVDRIVHGRTQRLGVCGQTNGGLQLDHSRLVHKYLAPIVAGLVLVAPALEAWMELGKRVKVLALGIGGGALPIFLHKHFHFHIQAVELDEVVLDLACRHFGLIEDALMTVEVGDGTVTIDRIAMQVARTGTVAVPLLEAWQQACDNSAHHPSSLSDLNSDFTHKDEKSVTEHRVLVDSNILNVGCKNCHRAHSGKSIMSCESCDPRVHVIIVDVDEGDARLGLSSPPSSFLQCRFLMGTKIALHRGGILAMNVVPFEETLYQGVIATLMGVFEEVYETVVEDDVNRVVFALPSAAACVRLDGPLVSLIKQLVDAQLLTRIHKVGVSNTESMDLVV</sequence>
<evidence type="ECO:0008006" key="3">
    <source>
        <dbReference type="Google" id="ProtNLM"/>
    </source>
</evidence>
<keyword evidence="2" id="KW-1185">Reference proteome</keyword>
<accession>A0ABP1B6T0</accession>
<dbReference type="PROSITE" id="PS51257">
    <property type="entry name" value="PROKAR_LIPOPROTEIN"/>
    <property type="match status" value="1"/>
</dbReference>
<dbReference type="Proteomes" id="UP001497522">
    <property type="component" value="Chromosome 2"/>
</dbReference>
<evidence type="ECO:0000313" key="2">
    <source>
        <dbReference type="Proteomes" id="UP001497522"/>
    </source>
</evidence>
<dbReference type="SUPFAM" id="SSF53335">
    <property type="entry name" value="S-adenosyl-L-methionine-dependent methyltransferases"/>
    <property type="match status" value="1"/>
</dbReference>
<proteinExistence type="predicted"/>
<dbReference type="Gene3D" id="3.40.50.150">
    <property type="entry name" value="Vaccinia Virus protein VP39"/>
    <property type="match status" value="1"/>
</dbReference>
<gene>
    <name evidence="1" type="ORF">CSSPJE1EN2_LOCUS13553</name>
</gene>
<name>A0ABP1B6T0_9BRYO</name>
<evidence type="ECO:0000313" key="1">
    <source>
        <dbReference type="EMBL" id="CAK9870885.1"/>
    </source>
</evidence>
<dbReference type="InterPro" id="IPR029063">
    <property type="entry name" value="SAM-dependent_MTases_sf"/>
</dbReference>
<protein>
    <recommendedName>
        <fullName evidence="3">Methyltransferase-like protein 13</fullName>
    </recommendedName>
</protein>
<dbReference type="EMBL" id="OZ023703">
    <property type="protein sequence ID" value="CAK9870885.1"/>
    <property type="molecule type" value="Genomic_DNA"/>
</dbReference>